<dbReference type="EMBL" id="CP116942">
    <property type="protein sequence ID" value="WCO65436.1"/>
    <property type="molecule type" value="Genomic_DNA"/>
</dbReference>
<evidence type="ECO:0000313" key="3">
    <source>
        <dbReference type="Proteomes" id="UP001216390"/>
    </source>
</evidence>
<accession>A0AAF0BQV7</accession>
<dbReference type="InterPro" id="IPR009875">
    <property type="entry name" value="PilZ_domain"/>
</dbReference>
<feature type="domain" description="PilZ" evidence="1">
    <location>
        <begin position="36"/>
        <end position="102"/>
    </location>
</feature>
<dbReference type="KEGG" id="ima:PO878_13115"/>
<proteinExistence type="predicted"/>
<sequence length="132" mass="14204">MERRIGHRSDHDGIAIRWWPPRGPGAPRRLFGPRKGLAAELVDVSLTGLLVEAPANEELRVGDTITVEVDGITGPVTLRRVVAVPGSPTWRYGVELLDLTAALTVHVHAKLAGRPHVSAPQWHRDPGAPGSA</sequence>
<dbReference type="Proteomes" id="UP001216390">
    <property type="component" value="Chromosome"/>
</dbReference>
<dbReference type="RefSeq" id="WP_272734961.1">
    <property type="nucleotide sequence ID" value="NZ_CP116942.1"/>
</dbReference>
<protein>
    <submittedName>
        <fullName evidence="2">PilZ domain-containing protein</fullName>
    </submittedName>
</protein>
<dbReference type="Pfam" id="PF07238">
    <property type="entry name" value="PilZ"/>
    <property type="match status" value="1"/>
</dbReference>
<organism evidence="2 3">
    <name type="scientific">Iamia majanohamensis</name>
    <dbReference type="NCBI Taxonomy" id="467976"/>
    <lineage>
        <taxon>Bacteria</taxon>
        <taxon>Bacillati</taxon>
        <taxon>Actinomycetota</taxon>
        <taxon>Acidimicrobiia</taxon>
        <taxon>Acidimicrobiales</taxon>
        <taxon>Iamiaceae</taxon>
        <taxon>Iamia</taxon>
    </lineage>
</organism>
<dbReference type="GO" id="GO:0035438">
    <property type="term" value="F:cyclic-di-GMP binding"/>
    <property type="evidence" value="ECO:0007669"/>
    <property type="project" value="InterPro"/>
</dbReference>
<name>A0AAF0BQV7_9ACTN</name>
<dbReference type="AlphaFoldDB" id="A0AAF0BQV7"/>
<keyword evidence="3" id="KW-1185">Reference proteome</keyword>
<evidence type="ECO:0000313" key="2">
    <source>
        <dbReference type="EMBL" id="WCO65436.1"/>
    </source>
</evidence>
<evidence type="ECO:0000259" key="1">
    <source>
        <dbReference type="Pfam" id="PF07238"/>
    </source>
</evidence>
<gene>
    <name evidence="2" type="ORF">PO878_13115</name>
</gene>
<reference evidence="2" key="1">
    <citation type="submission" date="2023-01" db="EMBL/GenBank/DDBJ databases">
        <title>The diversity of Class Acidimicrobiia in South China Sea sediment environments and the proposal of Iamia marina sp. nov., a novel species of the genus Iamia.</title>
        <authorList>
            <person name="He Y."/>
            <person name="Tian X."/>
        </authorList>
    </citation>
    <scope>NUCLEOTIDE SEQUENCE</scope>
    <source>
        <strain evidence="2">DSM 19957</strain>
    </source>
</reference>